<keyword evidence="4 13" id="KW-0436">Ligase</keyword>
<evidence type="ECO:0000256" key="11">
    <source>
        <dbReference type="ARBA" id="ARBA00023146"/>
    </source>
</evidence>
<keyword evidence="5 13" id="KW-0479">Metal-binding</keyword>
<evidence type="ECO:0000259" key="15">
    <source>
        <dbReference type="PROSITE" id="PS50862"/>
    </source>
</evidence>
<dbReference type="InterPro" id="IPR047246">
    <property type="entry name" value="ThrRS_anticodon"/>
</dbReference>
<evidence type="ECO:0000256" key="7">
    <source>
        <dbReference type="ARBA" id="ARBA00022833"/>
    </source>
</evidence>
<dbReference type="GO" id="GO:0006435">
    <property type="term" value="P:threonyl-tRNA aminoacylation"/>
    <property type="evidence" value="ECO:0007669"/>
    <property type="project" value="UniProtKB-UniRule"/>
</dbReference>
<evidence type="ECO:0000256" key="3">
    <source>
        <dbReference type="ARBA" id="ARBA00022555"/>
    </source>
</evidence>
<evidence type="ECO:0000256" key="14">
    <source>
        <dbReference type="SAM" id="Coils"/>
    </source>
</evidence>
<evidence type="ECO:0000313" key="17">
    <source>
        <dbReference type="Proteomes" id="UP000316925"/>
    </source>
</evidence>
<dbReference type="GO" id="GO:0005524">
    <property type="term" value="F:ATP binding"/>
    <property type="evidence" value="ECO:0007669"/>
    <property type="project" value="UniProtKB-UniRule"/>
</dbReference>
<protein>
    <recommendedName>
        <fullName evidence="13">Threonine--tRNA ligase</fullName>
        <ecNumber evidence="13">6.1.1.3</ecNumber>
    </recommendedName>
    <alternativeName>
        <fullName evidence="13">Threonyl-tRNA synthetase</fullName>
        <shortName evidence="13">ThrRS</shortName>
    </alternativeName>
</protein>
<feature type="coiled-coil region" evidence="14">
    <location>
        <begin position="374"/>
        <end position="401"/>
    </location>
</feature>
<dbReference type="FunFam" id="3.30.54.20:FF:000002">
    <property type="entry name" value="Threonine--tRNA ligase"/>
    <property type="match status" value="1"/>
</dbReference>
<sequence length="583" mass="67856">MGLEDKLQSEVNLEALRHSTSHIMAQAVKRIFPQAKLGIGPPIKDGFYYDFDLDGAILSQNLPQVEKEMKRIIEDNLPLEKKIVIKKEAEKIFKKRNEPYKLELLEEIPDDKVTLYQQGEFIDLCRGPHLKRTGEVRFFRLLSLAGSYWRGKEENPMLSRIYGTSFYRKEELEDYLKRLEEAKRRDHRRLGKDLDLFSVSSDLGAGFVIYHPKGALLIEIIENFEKEEHLKRGYQLVKTPHLSRARLWEQSGHLDFYRKNMYLFSSGKEDYVIKPMNCPGHILIYKSRIRSYRDLPLRYFELGTVYRREESGVLHGLLRVRGFTQDDAHIFCAPAQLIQEIRGVLQFALFMMKIFRLGYRISLSTRPTQYIGSLDSWEKATDALKKALEEEKQDFEIAQGEGAFYGPKIDIQMEDALGRLWQGCTIQVDFNLPERFDLTYIASDGKKKRVVMIHRVVLGTMERFLGVLIEHWGGAFPVWLSPVQVRILTVTNKEDSFATRIFQRMRNEGIRVEIDDRNEMLGHKVREAQLDKIPYMLIIGAKEVKDGLVTIRKRNGENLKEIRLDEFIPAIKSEIRSKQATGC</sequence>
<evidence type="ECO:0000256" key="12">
    <source>
        <dbReference type="ARBA" id="ARBA00049515"/>
    </source>
</evidence>
<dbReference type="Pfam" id="PF00587">
    <property type="entry name" value="tRNA-synt_2b"/>
    <property type="match status" value="1"/>
</dbReference>
<feature type="binding site" evidence="13">
    <location>
        <position position="454"/>
    </location>
    <ligand>
        <name>Zn(2+)</name>
        <dbReference type="ChEBI" id="CHEBI:29105"/>
        <note>catalytic</note>
    </ligand>
</feature>
<reference evidence="16 17" key="1">
    <citation type="submission" date="2019-03" db="EMBL/GenBank/DDBJ databases">
        <title>Metabolic potential of uncultured bacteria and archaea associated with petroleum seepage in deep-sea sediments.</title>
        <authorList>
            <person name="Dong X."/>
            <person name="Hubert C."/>
        </authorList>
    </citation>
    <scope>NUCLEOTIDE SEQUENCE [LARGE SCALE GENOMIC DNA]</scope>
    <source>
        <strain evidence="16">E29_bin28</strain>
    </source>
</reference>
<dbReference type="FunFam" id="3.30.930.10:FF:000002">
    <property type="entry name" value="Threonine--tRNA ligase"/>
    <property type="match status" value="1"/>
</dbReference>
<accession>A0A523YP43</accession>
<dbReference type="Gene3D" id="3.30.930.10">
    <property type="entry name" value="Bira Bifunctional Protein, Domain 2"/>
    <property type="match status" value="1"/>
</dbReference>
<keyword evidence="14" id="KW-0175">Coiled coil</keyword>
<dbReference type="PROSITE" id="PS50862">
    <property type="entry name" value="AA_TRNA_LIGASE_II"/>
    <property type="match status" value="1"/>
</dbReference>
<dbReference type="GO" id="GO:0005737">
    <property type="term" value="C:cytoplasm"/>
    <property type="evidence" value="ECO:0007669"/>
    <property type="project" value="UniProtKB-SubCell"/>
</dbReference>
<keyword evidence="9 13" id="KW-0694">RNA-binding</keyword>
<dbReference type="AlphaFoldDB" id="A0A523YP43"/>
<dbReference type="GO" id="GO:0046872">
    <property type="term" value="F:metal ion binding"/>
    <property type="evidence" value="ECO:0007669"/>
    <property type="project" value="UniProtKB-KW"/>
</dbReference>
<dbReference type="InterPro" id="IPR018163">
    <property type="entry name" value="Thr/Ala-tRNA-synth_IIc_edit"/>
</dbReference>
<evidence type="ECO:0000313" key="16">
    <source>
        <dbReference type="EMBL" id="TET93285.1"/>
    </source>
</evidence>
<comment type="caution">
    <text evidence="16">The sequence shown here is derived from an EMBL/GenBank/DDBJ whole genome shotgun (WGS) entry which is preliminary data.</text>
</comment>
<keyword evidence="7 13" id="KW-0862">Zinc</keyword>
<dbReference type="FunFam" id="3.30.980.10:FF:000005">
    <property type="entry name" value="Threonyl-tRNA synthetase, mitochondrial"/>
    <property type="match status" value="1"/>
</dbReference>
<organism evidence="16 17">
    <name type="scientific">Aerophobetes bacterium</name>
    <dbReference type="NCBI Taxonomy" id="2030807"/>
    <lineage>
        <taxon>Bacteria</taxon>
        <taxon>Candidatus Aerophobota</taxon>
    </lineage>
</organism>
<comment type="subcellular location">
    <subcellularLocation>
        <location evidence="13">Cytoplasm</location>
    </subcellularLocation>
</comment>
<dbReference type="InterPro" id="IPR002314">
    <property type="entry name" value="aa-tRNA-synt_IIb"/>
</dbReference>
<dbReference type="HAMAP" id="MF_00184">
    <property type="entry name" value="Thr_tRNA_synth"/>
    <property type="match status" value="1"/>
</dbReference>
<dbReference type="EC" id="6.1.1.3" evidence="13"/>
<dbReference type="InterPro" id="IPR004154">
    <property type="entry name" value="Anticodon-bd"/>
</dbReference>
<keyword evidence="3 13" id="KW-0820">tRNA-binding</keyword>
<keyword evidence="11 13" id="KW-0030">Aminoacyl-tRNA synthetase</keyword>
<gene>
    <name evidence="13 16" type="primary">thrS</name>
    <name evidence="16" type="ORF">E3J33_02205</name>
</gene>
<dbReference type="SMART" id="SM00863">
    <property type="entry name" value="tRNA_SAD"/>
    <property type="match status" value="1"/>
</dbReference>
<dbReference type="InterPro" id="IPR036621">
    <property type="entry name" value="Anticodon-bd_dom_sf"/>
</dbReference>
<dbReference type="NCBIfam" id="TIGR00418">
    <property type="entry name" value="thrS"/>
    <property type="match status" value="1"/>
</dbReference>
<dbReference type="InterPro" id="IPR033728">
    <property type="entry name" value="ThrRS_core"/>
</dbReference>
<evidence type="ECO:0000256" key="5">
    <source>
        <dbReference type="ARBA" id="ARBA00022723"/>
    </source>
</evidence>
<feature type="domain" description="Aminoacyl-transfer RNA synthetases class-II family profile" evidence="15">
    <location>
        <begin position="210"/>
        <end position="477"/>
    </location>
</feature>
<dbReference type="GO" id="GO:0000049">
    <property type="term" value="F:tRNA binding"/>
    <property type="evidence" value="ECO:0007669"/>
    <property type="project" value="UniProtKB-KW"/>
</dbReference>
<evidence type="ECO:0000256" key="6">
    <source>
        <dbReference type="ARBA" id="ARBA00022741"/>
    </source>
</evidence>
<evidence type="ECO:0000256" key="4">
    <source>
        <dbReference type="ARBA" id="ARBA00022598"/>
    </source>
</evidence>
<name>A0A523YP43_UNCAE</name>
<dbReference type="SUPFAM" id="SSF55186">
    <property type="entry name" value="ThrRS/AlaRS common domain"/>
    <property type="match status" value="1"/>
</dbReference>
<keyword evidence="2 13" id="KW-0963">Cytoplasm</keyword>
<dbReference type="InterPro" id="IPR045864">
    <property type="entry name" value="aa-tRNA-synth_II/BPL/LPL"/>
</dbReference>
<dbReference type="Gene3D" id="3.30.54.20">
    <property type="match status" value="1"/>
</dbReference>
<comment type="cofactor">
    <cofactor evidence="13">
        <name>Zn(2+)</name>
        <dbReference type="ChEBI" id="CHEBI:29105"/>
    </cofactor>
    <text evidence="13">Binds 1 zinc ion per subunit.</text>
</comment>
<dbReference type="SUPFAM" id="SSF52954">
    <property type="entry name" value="Class II aaRS ABD-related"/>
    <property type="match status" value="1"/>
</dbReference>
<dbReference type="FunFam" id="3.40.50.800:FF:000001">
    <property type="entry name" value="Threonine--tRNA ligase"/>
    <property type="match status" value="1"/>
</dbReference>
<dbReference type="Gene3D" id="3.30.980.10">
    <property type="entry name" value="Threonyl-trna Synthetase, Chain A, domain 2"/>
    <property type="match status" value="1"/>
</dbReference>
<comment type="subunit">
    <text evidence="13">Homodimer.</text>
</comment>
<dbReference type="Gene3D" id="3.40.50.800">
    <property type="entry name" value="Anticodon-binding domain"/>
    <property type="match status" value="1"/>
</dbReference>
<evidence type="ECO:0000256" key="8">
    <source>
        <dbReference type="ARBA" id="ARBA00022840"/>
    </source>
</evidence>
<comment type="catalytic activity">
    <reaction evidence="12 13">
        <text>tRNA(Thr) + L-threonine + ATP = L-threonyl-tRNA(Thr) + AMP + diphosphate + H(+)</text>
        <dbReference type="Rhea" id="RHEA:24624"/>
        <dbReference type="Rhea" id="RHEA-COMP:9670"/>
        <dbReference type="Rhea" id="RHEA-COMP:9704"/>
        <dbReference type="ChEBI" id="CHEBI:15378"/>
        <dbReference type="ChEBI" id="CHEBI:30616"/>
        <dbReference type="ChEBI" id="CHEBI:33019"/>
        <dbReference type="ChEBI" id="CHEBI:57926"/>
        <dbReference type="ChEBI" id="CHEBI:78442"/>
        <dbReference type="ChEBI" id="CHEBI:78534"/>
        <dbReference type="ChEBI" id="CHEBI:456215"/>
        <dbReference type="EC" id="6.1.1.3"/>
    </reaction>
</comment>
<keyword evidence="8 13" id="KW-0067">ATP-binding</keyword>
<dbReference type="PANTHER" id="PTHR11451:SF44">
    <property type="entry name" value="THREONINE--TRNA LIGASE, CHLOROPLASTIC_MITOCHONDRIAL 2"/>
    <property type="match status" value="1"/>
</dbReference>
<dbReference type="InterPro" id="IPR012947">
    <property type="entry name" value="tRNA_SAD"/>
</dbReference>
<dbReference type="SUPFAM" id="SSF55681">
    <property type="entry name" value="Class II aaRS and biotin synthetases"/>
    <property type="match status" value="1"/>
</dbReference>
<dbReference type="Pfam" id="PF07973">
    <property type="entry name" value="tRNA_SAD"/>
    <property type="match status" value="1"/>
</dbReference>
<dbReference type="GO" id="GO:0004829">
    <property type="term" value="F:threonine-tRNA ligase activity"/>
    <property type="evidence" value="ECO:0007669"/>
    <property type="project" value="UniProtKB-UniRule"/>
</dbReference>
<dbReference type="PRINTS" id="PR01047">
    <property type="entry name" value="TRNASYNTHTHR"/>
</dbReference>
<comment type="similarity">
    <text evidence="1 13">Belongs to the class-II aminoacyl-tRNA synthetase family.</text>
</comment>
<dbReference type="Pfam" id="PF03129">
    <property type="entry name" value="HGTP_anticodon"/>
    <property type="match status" value="1"/>
</dbReference>
<keyword evidence="10 13" id="KW-0648">Protein biosynthesis</keyword>
<proteinExistence type="inferred from homology"/>
<feature type="binding site" evidence="13">
    <location>
        <position position="278"/>
    </location>
    <ligand>
        <name>Zn(2+)</name>
        <dbReference type="ChEBI" id="CHEBI:29105"/>
        <note>catalytic</note>
    </ligand>
</feature>
<dbReference type="Proteomes" id="UP000316925">
    <property type="component" value="Unassembled WGS sequence"/>
</dbReference>
<dbReference type="CDD" id="cd00771">
    <property type="entry name" value="ThrRS_core"/>
    <property type="match status" value="1"/>
</dbReference>
<dbReference type="InterPro" id="IPR002320">
    <property type="entry name" value="Thr-tRNA-ligase_IIa"/>
</dbReference>
<evidence type="ECO:0000256" key="2">
    <source>
        <dbReference type="ARBA" id="ARBA00022490"/>
    </source>
</evidence>
<feature type="binding site" evidence="13">
    <location>
        <position position="329"/>
    </location>
    <ligand>
        <name>Zn(2+)</name>
        <dbReference type="ChEBI" id="CHEBI:29105"/>
        <note>catalytic</note>
    </ligand>
</feature>
<dbReference type="EMBL" id="SOIJ01000126">
    <property type="protein sequence ID" value="TET93285.1"/>
    <property type="molecule type" value="Genomic_DNA"/>
</dbReference>
<evidence type="ECO:0000256" key="10">
    <source>
        <dbReference type="ARBA" id="ARBA00022917"/>
    </source>
</evidence>
<dbReference type="CDD" id="cd00860">
    <property type="entry name" value="ThrRS_anticodon"/>
    <property type="match status" value="1"/>
</dbReference>
<evidence type="ECO:0000256" key="9">
    <source>
        <dbReference type="ARBA" id="ARBA00022884"/>
    </source>
</evidence>
<dbReference type="InterPro" id="IPR006195">
    <property type="entry name" value="aa-tRNA-synth_II"/>
</dbReference>
<evidence type="ECO:0000256" key="13">
    <source>
        <dbReference type="HAMAP-Rule" id="MF_00184"/>
    </source>
</evidence>
<keyword evidence="6 13" id="KW-0547">Nucleotide-binding</keyword>
<dbReference type="PANTHER" id="PTHR11451">
    <property type="entry name" value="THREONINE-TRNA LIGASE"/>
    <property type="match status" value="1"/>
</dbReference>
<evidence type="ECO:0000256" key="1">
    <source>
        <dbReference type="ARBA" id="ARBA00008226"/>
    </source>
</evidence>
<feature type="region of interest" description="Catalytic" evidence="13">
    <location>
        <begin position="186"/>
        <end position="477"/>
    </location>
</feature>